<evidence type="ECO:0000256" key="1">
    <source>
        <dbReference type="SAM" id="Phobius"/>
    </source>
</evidence>
<keyword evidence="1" id="KW-0812">Transmembrane</keyword>
<sequence>MTCHHDDPHAHDYRAATVTGDLAAFLHRHNRPLILAGAAVAAVLLLIVI</sequence>
<gene>
    <name evidence="2" type="ORF">IFJ75_00990</name>
</gene>
<proteinExistence type="predicted"/>
<dbReference type="KEGG" id="bgoe:IFJ75_00990"/>
<dbReference type="Proteomes" id="UP000663918">
    <property type="component" value="Chromosome"/>
</dbReference>
<dbReference type="RefSeq" id="WP_207870723.1">
    <property type="nucleotide sequence ID" value="NZ_CP062222.1"/>
</dbReference>
<accession>A0A975C462</accession>
<reference evidence="2" key="1">
    <citation type="submission" date="2020-09" db="EMBL/GenBank/DDBJ databases">
        <title>Brevundimonas sp. LVF2 isolated from a puddle in Goettingen, Germany.</title>
        <authorList>
            <person name="Friedrich I."/>
            <person name="Klassen A."/>
            <person name="Hannes N."/>
            <person name="Schneider D."/>
            <person name="Hertel R."/>
            <person name="Daniel R."/>
        </authorList>
    </citation>
    <scope>NUCLEOTIDE SEQUENCE</scope>
    <source>
        <strain evidence="2">LVF2</strain>
    </source>
</reference>
<keyword evidence="1" id="KW-0472">Membrane</keyword>
<evidence type="ECO:0000313" key="3">
    <source>
        <dbReference type="Proteomes" id="UP000663918"/>
    </source>
</evidence>
<name>A0A975C462_9CAUL</name>
<protein>
    <submittedName>
        <fullName evidence="2">Uncharacterized protein</fullName>
    </submittedName>
</protein>
<organism evidence="2 3">
    <name type="scientific">Brevundimonas goettingensis</name>
    <dbReference type="NCBI Taxonomy" id="2774190"/>
    <lineage>
        <taxon>Bacteria</taxon>
        <taxon>Pseudomonadati</taxon>
        <taxon>Pseudomonadota</taxon>
        <taxon>Alphaproteobacteria</taxon>
        <taxon>Caulobacterales</taxon>
        <taxon>Caulobacteraceae</taxon>
        <taxon>Brevundimonas</taxon>
    </lineage>
</organism>
<feature type="transmembrane region" description="Helical" evidence="1">
    <location>
        <begin position="32"/>
        <end position="48"/>
    </location>
</feature>
<dbReference type="EMBL" id="CP062222">
    <property type="protein sequence ID" value="QTC91545.1"/>
    <property type="molecule type" value="Genomic_DNA"/>
</dbReference>
<dbReference type="AlphaFoldDB" id="A0A975C462"/>
<evidence type="ECO:0000313" key="2">
    <source>
        <dbReference type="EMBL" id="QTC91545.1"/>
    </source>
</evidence>
<keyword evidence="1" id="KW-1133">Transmembrane helix</keyword>
<keyword evidence="3" id="KW-1185">Reference proteome</keyword>